<dbReference type="SMART" id="SM00185">
    <property type="entry name" value="ARM"/>
    <property type="match status" value="8"/>
</dbReference>
<feature type="compositionally biased region" description="Polar residues" evidence="2">
    <location>
        <begin position="528"/>
        <end position="537"/>
    </location>
</feature>
<protein>
    <submittedName>
        <fullName evidence="3">Uncharacterized protein</fullName>
    </submittedName>
</protein>
<dbReference type="STRING" id="4537.A0A0E0JJN1"/>
<keyword evidence="4" id="KW-1185">Reference proteome</keyword>
<dbReference type="PANTHER" id="PTHR47451:SF1">
    <property type="entry name" value="ARM REPEAT SUPERFAMILY PROTEIN"/>
    <property type="match status" value="1"/>
</dbReference>
<dbReference type="HOGENOM" id="CLU_019003_0_0_1"/>
<evidence type="ECO:0000256" key="1">
    <source>
        <dbReference type="PROSITE-ProRule" id="PRU00259"/>
    </source>
</evidence>
<dbReference type="PANTHER" id="PTHR47451">
    <property type="entry name" value="ARM REPEAT SUPERFAMILY PROTEIN"/>
    <property type="match status" value="1"/>
</dbReference>
<dbReference type="Pfam" id="PF00514">
    <property type="entry name" value="Arm"/>
    <property type="match status" value="3"/>
</dbReference>
<feature type="repeat" description="ARM" evidence="1">
    <location>
        <begin position="212"/>
        <end position="254"/>
    </location>
</feature>
<dbReference type="PROSITE" id="PS50176">
    <property type="entry name" value="ARM_REPEAT"/>
    <property type="match status" value="5"/>
</dbReference>
<evidence type="ECO:0000313" key="3">
    <source>
        <dbReference type="EnsemblPlants" id="OPUNC01G18630.1"/>
    </source>
</evidence>
<dbReference type="Proteomes" id="UP000026962">
    <property type="component" value="Chromosome 1"/>
</dbReference>
<dbReference type="eggNOG" id="KOG0167">
    <property type="taxonomic scope" value="Eukaryota"/>
</dbReference>
<name>A0A0E0JJN1_ORYPU</name>
<dbReference type="Gene3D" id="1.25.10.10">
    <property type="entry name" value="Leucine-rich Repeat Variant"/>
    <property type="match status" value="3"/>
</dbReference>
<accession>A0A0E0JJN1</accession>
<dbReference type="Gramene" id="OPUNC01G18630.1">
    <property type="protein sequence ID" value="OPUNC01G18630.1"/>
    <property type="gene ID" value="OPUNC01G18630"/>
</dbReference>
<dbReference type="EnsemblPlants" id="OPUNC01G18630.1">
    <property type="protein sequence ID" value="OPUNC01G18630.1"/>
    <property type="gene ID" value="OPUNC01G18630"/>
</dbReference>
<organism evidence="3">
    <name type="scientific">Oryza punctata</name>
    <name type="common">Red rice</name>
    <dbReference type="NCBI Taxonomy" id="4537"/>
    <lineage>
        <taxon>Eukaryota</taxon>
        <taxon>Viridiplantae</taxon>
        <taxon>Streptophyta</taxon>
        <taxon>Embryophyta</taxon>
        <taxon>Tracheophyta</taxon>
        <taxon>Spermatophyta</taxon>
        <taxon>Magnoliopsida</taxon>
        <taxon>Liliopsida</taxon>
        <taxon>Poales</taxon>
        <taxon>Poaceae</taxon>
        <taxon>BOP clade</taxon>
        <taxon>Oryzoideae</taxon>
        <taxon>Oryzeae</taxon>
        <taxon>Oryzinae</taxon>
        <taxon>Oryza</taxon>
    </lineage>
</organism>
<dbReference type="InterPro" id="IPR011989">
    <property type="entry name" value="ARM-like"/>
</dbReference>
<feature type="repeat" description="ARM" evidence="1">
    <location>
        <begin position="445"/>
        <end position="487"/>
    </location>
</feature>
<evidence type="ECO:0000256" key="2">
    <source>
        <dbReference type="SAM" id="MobiDB-lite"/>
    </source>
</evidence>
<dbReference type="SUPFAM" id="SSF48371">
    <property type="entry name" value="ARM repeat"/>
    <property type="match status" value="2"/>
</dbReference>
<evidence type="ECO:0000313" key="4">
    <source>
        <dbReference type="Proteomes" id="UP000026962"/>
    </source>
</evidence>
<feature type="region of interest" description="Disordered" evidence="2">
    <location>
        <begin position="528"/>
        <end position="552"/>
    </location>
</feature>
<dbReference type="OMA" id="QSICTLW"/>
<feature type="repeat" description="ARM" evidence="1">
    <location>
        <begin position="253"/>
        <end position="298"/>
    </location>
</feature>
<reference evidence="3" key="2">
    <citation type="submission" date="2018-05" db="EMBL/GenBank/DDBJ databases">
        <title>OpunRS2 (Oryza punctata Reference Sequence Version 2).</title>
        <authorList>
            <person name="Zhang J."/>
            <person name="Kudrna D."/>
            <person name="Lee S."/>
            <person name="Talag J."/>
            <person name="Welchert J."/>
            <person name="Wing R.A."/>
        </authorList>
    </citation>
    <scope>NUCLEOTIDE SEQUENCE [LARGE SCALE GENOMIC DNA]</scope>
</reference>
<reference evidence="3" key="1">
    <citation type="submission" date="2015-04" db="UniProtKB">
        <authorList>
            <consortium name="EnsemblPlants"/>
        </authorList>
    </citation>
    <scope>IDENTIFICATION</scope>
</reference>
<dbReference type="InterPro" id="IPR016024">
    <property type="entry name" value="ARM-type_fold"/>
</dbReference>
<sequence>MLPPLAAAAPPAQHAAHALPRLPRGRHHLLGLQLLLHRHHPVSVGHHRRRRGGLLLLAGAYAPGDGGAGQDVDSSESTSSTGSAYIGLFVRMLGLDNDPRDREHAVYTIWQYSLGGRKCIDEIMKFHGCVALIVSLLRSDSVRACEAAAGLLRNITSVKLYRDVAIENGAMEEIFSLLCKSTITPEMLEQSLCTIWNFSIDENLRYNILSSGILTRIVRFLDEEDIKVKEAAAGIISNLALSHSNHGALAEAGVIPKLVQLLQKKEDDYKIIRKEAKSSLLELSTDEYYHTLIIEEGLVRVPLVGSAVYKAFRPLPHSWPSFPDGSEIQRSSRPSKYGATELLLGLSVGEKETEPDEAKINAMIGRSNQQFLARIGAIELNDEGKEQCGGSQRNDLYTILPWVDGVARLVLIIGLEDASAIAKAAKAIGDASVNEHMRSSFKEAGAVKPLLQLLNHTDVPVREAAVYALEKLSVSSIVCEQIKTDGGLKLLSDIVKDPNTPVEQLEKIIIMLSRIFDTGISMVAVPDNSASNGSPDTMHSEKSTQGDIDGGTNGTSFTYLKHEETSSVSIIDFDVISRLTKVLREASPSLQEQVASVLEHLAAFDQHATAMTAARIGSVIEAVLEMGVIHGTMGDPENFDELPTVVIEQVSRAVSATVRLLTKLLDFDIFIRSINTEKCIALLRQMLKSSIPLQSKDWLAACLIKLQSTAGLSGHESVSSIDMEITIYETIPRLVDQMMTSFSFENKRNAVIELNMIISGGVMEYTRAIATAGGIFPLVKMIEEGDGDALEASLAVLYNLSMDPENHPAIIAAGAVPLLKRIVVAESSHWNRALQLLRTSIGGAFYGIRSS</sequence>
<dbReference type="InterPro" id="IPR000225">
    <property type="entry name" value="Armadillo"/>
</dbReference>
<feature type="repeat" description="ARM" evidence="1">
    <location>
        <begin position="128"/>
        <end position="170"/>
    </location>
</feature>
<dbReference type="AlphaFoldDB" id="A0A0E0JJN1"/>
<feature type="repeat" description="ARM" evidence="1">
    <location>
        <begin position="773"/>
        <end position="815"/>
    </location>
</feature>
<proteinExistence type="predicted"/>